<feature type="transmembrane region" description="Helical" evidence="7">
    <location>
        <begin position="325"/>
        <end position="347"/>
    </location>
</feature>
<evidence type="ECO:0000313" key="8">
    <source>
        <dbReference type="EMBL" id="NIA72134.1"/>
    </source>
</evidence>
<dbReference type="Proteomes" id="UP000761264">
    <property type="component" value="Unassembled WGS sequence"/>
</dbReference>
<protein>
    <submittedName>
        <fullName evidence="8">Permease</fullName>
    </submittedName>
</protein>
<sequence>MTSLVSAMSGAVFGADGFVRRIDRVWLALLLLFAGLALAVPSQAVDSLAFMLDAFFWLLPFLLLSVALAASLKAAGADSLIAGVASRSATTAIVIASLAGAVSPFCSCGVVPLMAALLLARVPLAPVLAFCVASPLMDPEQFILMAATLGLPFTLTKTLAAMGLGLAAGFATQGLQRAGLFADPLKAAIGCGGCGTPSLPEGSLRWAFWDEAPRRATFVAEARSTTLFLSKWLLLAFALESLMVAWIPASLVASTLGGDGWQAIPLAVVVGVPAYLNGFAAIPLIGELMAMGMAPGAAFTFLIAGGVTSLPAAMAVYAVVRRAVFFWYLAVALAGSLLVGVAVQAFLTTTGSTF</sequence>
<evidence type="ECO:0000256" key="5">
    <source>
        <dbReference type="ARBA" id="ARBA00022989"/>
    </source>
</evidence>
<name>A0A967KEW6_9PROT</name>
<proteinExistence type="inferred from homology"/>
<dbReference type="InterPro" id="IPR053166">
    <property type="entry name" value="UPF0718_permease"/>
</dbReference>
<keyword evidence="9" id="KW-1185">Reference proteome</keyword>
<dbReference type="PANTHER" id="PTHR42775">
    <property type="entry name" value="PERMEASE RV2963-RELATED"/>
    <property type="match status" value="1"/>
</dbReference>
<feature type="transmembrane region" description="Helical" evidence="7">
    <location>
        <begin position="142"/>
        <end position="167"/>
    </location>
</feature>
<comment type="caution">
    <text evidence="8">The sequence shown here is derived from an EMBL/GenBank/DDBJ whole genome shotgun (WGS) entry which is preliminary data.</text>
</comment>
<dbReference type="EMBL" id="JAAQPH010000033">
    <property type="protein sequence ID" value="NIA72134.1"/>
    <property type="molecule type" value="Genomic_DNA"/>
</dbReference>
<feature type="transmembrane region" description="Helical" evidence="7">
    <location>
        <begin position="263"/>
        <end position="285"/>
    </location>
</feature>
<gene>
    <name evidence="8" type="ORF">HBA54_26445</name>
</gene>
<keyword evidence="3" id="KW-1003">Cell membrane</keyword>
<feature type="transmembrane region" description="Helical" evidence="7">
    <location>
        <begin position="93"/>
        <end position="122"/>
    </location>
</feature>
<keyword evidence="4 7" id="KW-0812">Transmembrane</keyword>
<evidence type="ECO:0000256" key="1">
    <source>
        <dbReference type="ARBA" id="ARBA00004651"/>
    </source>
</evidence>
<accession>A0A967KEW6</accession>
<evidence type="ECO:0000256" key="7">
    <source>
        <dbReference type="SAM" id="Phobius"/>
    </source>
</evidence>
<evidence type="ECO:0000313" key="9">
    <source>
        <dbReference type="Proteomes" id="UP000761264"/>
    </source>
</evidence>
<dbReference type="RefSeq" id="WP_167230944.1">
    <property type="nucleotide sequence ID" value="NZ_JAAQPH010000033.1"/>
</dbReference>
<evidence type="ECO:0000256" key="6">
    <source>
        <dbReference type="ARBA" id="ARBA00023136"/>
    </source>
</evidence>
<comment type="subcellular location">
    <subcellularLocation>
        <location evidence="1">Cell membrane</location>
        <topology evidence="1">Multi-pass membrane protein</topology>
    </subcellularLocation>
</comment>
<keyword evidence="5 7" id="KW-1133">Transmembrane helix</keyword>
<evidence type="ECO:0000256" key="3">
    <source>
        <dbReference type="ARBA" id="ARBA00022475"/>
    </source>
</evidence>
<reference evidence="8" key="1">
    <citation type="submission" date="2020-03" db="EMBL/GenBank/DDBJ databases">
        <title>Genome of Pelagibius litoralis DSM 21314T.</title>
        <authorList>
            <person name="Wang G."/>
        </authorList>
    </citation>
    <scope>NUCLEOTIDE SEQUENCE</scope>
    <source>
        <strain evidence="8">DSM 21314</strain>
    </source>
</reference>
<feature type="transmembrane region" description="Helical" evidence="7">
    <location>
        <begin position="297"/>
        <end position="319"/>
    </location>
</feature>
<dbReference type="AlphaFoldDB" id="A0A967KEW6"/>
<keyword evidence="6 7" id="KW-0472">Membrane</keyword>
<feature type="transmembrane region" description="Helical" evidence="7">
    <location>
        <begin position="54"/>
        <end position="72"/>
    </location>
</feature>
<organism evidence="8 9">
    <name type="scientific">Pelagibius litoralis</name>
    <dbReference type="NCBI Taxonomy" id="374515"/>
    <lineage>
        <taxon>Bacteria</taxon>
        <taxon>Pseudomonadati</taxon>
        <taxon>Pseudomonadota</taxon>
        <taxon>Alphaproteobacteria</taxon>
        <taxon>Rhodospirillales</taxon>
        <taxon>Rhodovibrionaceae</taxon>
        <taxon>Pelagibius</taxon>
    </lineage>
</organism>
<evidence type="ECO:0000256" key="2">
    <source>
        <dbReference type="ARBA" id="ARBA00006386"/>
    </source>
</evidence>
<dbReference type="InterPro" id="IPR005524">
    <property type="entry name" value="DUF318"/>
</dbReference>
<comment type="similarity">
    <text evidence="2">Belongs to the UPF0718 family.</text>
</comment>
<feature type="transmembrane region" description="Helical" evidence="7">
    <location>
        <begin position="232"/>
        <end position="251"/>
    </location>
</feature>
<evidence type="ECO:0000256" key="4">
    <source>
        <dbReference type="ARBA" id="ARBA00022692"/>
    </source>
</evidence>
<dbReference type="Pfam" id="PF03773">
    <property type="entry name" value="ArsP_1"/>
    <property type="match status" value="1"/>
</dbReference>
<dbReference type="PANTHER" id="PTHR42775:SF1">
    <property type="entry name" value="PERMEASE RV2963-RELATED"/>
    <property type="match status" value="1"/>
</dbReference>
<dbReference type="GO" id="GO:0005886">
    <property type="term" value="C:plasma membrane"/>
    <property type="evidence" value="ECO:0007669"/>
    <property type="project" value="UniProtKB-SubCell"/>
</dbReference>